<dbReference type="InterPro" id="IPR015943">
    <property type="entry name" value="WD40/YVTN_repeat-like_dom_sf"/>
</dbReference>
<dbReference type="RefSeq" id="WP_161886691.1">
    <property type="nucleotide sequence ID" value="NZ_CP017146.1"/>
</dbReference>
<dbReference type="KEGG" id="mant:BHD05_12245"/>
<dbReference type="SUPFAM" id="SSF110296">
    <property type="entry name" value="Oligoxyloglucan reducing end-specific cellobiohydrolase"/>
    <property type="match status" value="1"/>
</dbReference>
<gene>
    <name evidence="1" type="ORF">BHD05_12245</name>
</gene>
<dbReference type="OrthoDB" id="9764804at2"/>
<protein>
    <recommendedName>
        <fullName evidence="3">Exo-alpha-sialidase</fullName>
    </recommendedName>
</protein>
<reference evidence="1 2" key="1">
    <citation type="submission" date="2016-09" db="EMBL/GenBank/DDBJ databases">
        <title>Complete genome sequence of microbes from the polar regions.</title>
        <authorList>
            <person name="Liao L."/>
            <person name="Chen B."/>
        </authorList>
    </citation>
    <scope>NUCLEOTIDE SEQUENCE [LARGE SCALE GENOMIC DNA]</scope>
    <source>
        <strain evidence="1 2">ZS314</strain>
    </source>
</reference>
<dbReference type="Gene3D" id="2.130.10.10">
    <property type="entry name" value="YVTN repeat-like/Quinoprotein amine dehydrogenase"/>
    <property type="match status" value="1"/>
</dbReference>
<sequence length="271" mass="27941">MPPQSQPAVFGHVHGLGVDSVTGVAYAATHGGLFELPPAGATPIAAADLGDPIAGRAQDTMGFTIDGRQMFGSGHPDPAEQSATPNLGFITSNDSAQTWQTLSLGGEADFHDIEVVRDAAGALSVYAVDARTGQITTSTDGGVTWHSGADVIMRDLTADPASGTVYATTEQGLAVSDDDGATFEVDPDAPVMYLIDWVDGPSADGLVGIDPDGTVWTRIGAEDWQKRGSVSGDAEAMAYSPVPQPVLLVADARGIVTSDDFGATWLAVVER</sequence>
<evidence type="ECO:0000313" key="2">
    <source>
        <dbReference type="Proteomes" id="UP000464507"/>
    </source>
</evidence>
<name>A0A7L5AJT4_9MICO</name>
<evidence type="ECO:0008006" key="3">
    <source>
        <dbReference type="Google" id="ProtNLM"/>
    </source>
</evidence>
<proteinExistence type="predicted"/>
<dbReference type="EMBL" id="CP017146">
    <property type="protein sequence ID" value="QHO70302.1"/>
    <property type="molecule type" value="Genomic_DNA"/>
</dbReference>
<dbReference type="Proteomes" id="UP000464507">
    <property type="component" value="Chromosome"/>
</dbReference>
<evidence type="ECO:0000313" key="1">
    <source>
        <dbReference type="EMBL" id="QHO70302.1"/>
    </source>
</evidence>
<keyword evidence="2" id="KW-1185">Reference proteome</keyword>
<organism evidence="1 2">
    <name type="scientific">Marisediminicola antarctica</name>
    <dbReference type="NCBI Taxonomy" id="674079"/>
    <lineage>
        <taxon>Bacteria</taxon>
        <taxon>Bacillati</taxon>
        <taxon>Actinomycetota</taxon>
        <taxon>Actinomycetes</taxon>
        <taxon>Micrococcales</taxon>
        <taxon>Microbacteriaceae</taxon>
        <taxon>Marisediminicola</taxon>
    </lineage>
</organism>
<dbReference type="AlphaFoldDB" id="A0A7L5AJT4"/>
<accession>A0A7L5AJT4</accession>